<reference evidence="1 2" key="1">
    <citation type="journal article" date="2017" name="Infect. Immun.">
        <title>Characterization of the Pathogenicity of Streptococcus intermedius TYG1620 Isolated from a Human Brain Abscess Based on the Complete Genome Sequence with Transcriptome Analysis and Transposon Mutagenesis in a Murine Subcutaneous Abscess Model.</title>
        <authorList>
            <person name="Hasegawa N."/>
            <person name="Sekizuka T."/>
            <person name="Sugi Y."/>
            <person name="Kawakami N."/>
            <person name="Ogasawara Y."/>
            <person name="Kato K."/>
            <person name="Yamashita A."/>
            <person name="Takeuchi F."/>
            <person name="Kuroda M."/>
        </authorList>
    </citation>
    <scope>NUCLEOTIDE SEQUENCE [LARGE SCALE GENOMIC DNA]</scope>
    <source>
        <strain evidence="1 2">TYG1620</strain>
    </source>
</reference>
<sequence length="41" mass="4950">MVEQKQVFNIEVPIPFNMVLINRSKYLDLIQKEEVWPMVDD</sequence>
<dbReference type="RefSeq" id="WP_269457688.1">
    <property type="nucleotide sequence ID" value="NZ_AP014880.1"/>
</dbReference>
<name>A0AAD1FJA0_STRIT</name>
<protein>
    <submittedName>
        <fullName evidence="1">Uncharacterized protein</fullName>
    </submittedName>
</protein>
<proteinExistence type="predicted"/>
<evidence type="ECO:0000313" key="2">
    <source>
        <dbReference type="Proteomes" id="UP000217792"/>
    </source>
</evidence>
<gene>
    <name evidence="1" type="ORF">SITYG_09050</name>
</gene>
<evidence type="ECO:0000313" key="1">
    <source>
        <dbReference type="EMBL" id="BAW16888.1"/>
    </source>
</evidence>
<dbReference type="EMBL" id="AP014880">
    <property type="protein sequence ID" value="BAW16888.1"/>
    <property type="molecule type" value="Genomic_DNA"/>
</dbReference>
<accession>A0AAD1FJA0</accession>
<dbReference type="Proteomes" id="UP000217792">
    <property type="component" value="Chromosome"/>
</dbReference>
<dbReference type="AlphaFoldDB" id="A0AAD1FJA0"/>
<organism evidence="1 2">
    <name type="scientific">Streptococcus intermedius</name>
    <dbReference type="NCBI Taxonomy" id="1338"/>
    <lineage>
        <taxon>Bacteria</taxon>
        <taxon>Bacillati</taxon>
        <taxon>Bacillota</taxon>
        <taxon>Bacilli</taxon>
        <taxon>Lactobacillales</taxon>
        <taxon>Streptococcaceae</taxon>
        <taxon>Streptococcus</taxon>
        <taxon>Streptococcus anginosus group</taxon>
    </lineage>
</organism>